<name>A0A1F7V9L2_9BACT</name>
<dbReference type="Pfam" id="PF00293">
    <property type="entry name" value="NUDIX"/>
    <property type="match status" value="1"/>
</dbReference>
<dbReference type="Gene3D" id="3.90.79.10">
    <property type="entry name" value="Nucleoside Triphosphate Pyrophosphohydrolase"/>
    <property type="match status" value="1"/>
</dbReference>
<dbReference type="InterPro" id="IPR015797">
    <property type="entry name" value="NUDIX_hydrolase-like_dom_sf"/>
</dbReference>
<dbReference type="SUPFAM" id="SSF55811">
    <property type="entry name" value="Nudix"/>
    <property type="match status" value="1"/>
</dbReference>
<dbReference type="Proteomes" id="UP000176593">
    <property type="component" value="Unassembled WGS sequence"/>
</dbReference>
<dbReference type="EMBL" id="MGEQ01000005">
    <property type="protein sequence ID" value="OGL86788.1"/>
    <property type="molecule type" value="Genomic_DNA"/>
</dbReference>
<evidence type="ECO:0000313" key="3">
    <source>
        <dbReference type="Proteomes" id="UP000176593"/>
    </source>
</evidence>
<evidence type="ECO:0000259" key="1">
    <source>
        <dbReference type="PROSITE" id="PS51462"/>
    </source>
</evidence>
<dbReference type="CDD" id="cd03424">
    <property type="entry name" value="NUDIX_ADPRase_Nudt5_UGPPase_Nudt14"/>
    <property type="match status" value="1"/>
</dbReference>
<sequence>MAKKLALFDADQFQKAGKTPGWKRRDDSQVIANENPSIDTRVLHVMWVDGEAVLYDQILRCERGGGVFLPIDTEGRVGLQKMSRPQTPDMDVWQKNYPNIDVGSLGRESWELPRGFAKVGESGADTAKREAQEEMQSVVVAATKLGDVCDNTAFSPHMTAIQVGTIDQTKKPADKPDPNEKILTPVKFFTIKELKQMVARGEIYDGYTLSALGLYFIDTYGK</sequence>
<evidence type="ECO:0000313" key="2">
    <source>
        <dbReference type="EMBL" id="OGL86788.1"/>
    </source>
</evidence>
<proteinExistence type="predicted"/>
<comment type="caution">
    <text evidence="2">The sequence shown here is derived from an EMBL/GenBank/DDBJ whole genome shotgun (WGS) entry which is preliminary data.</text>
</comment>
<dbReference type="InterPro" id="IPR000086">
    <property type="entry name" value="NUDIX_hydrolase_dom"/>
</dbReference>
<accession>A0A1F7V9L2</accession>
<dbReference type="PROSITE" id="PS51462">
    <property type="entry name" value="NUDIX"/>
    <property type="match status" value="1"/>
</dbReference>
<organism evidence="2 3">
    <name type="scientific">Candidatus Uhrbacteria bacterium RIFCSPLOWO2_02_FULL_48_18</name>
    <dbReference type="NCBI Taxonomy" id="1802408"/>
    <lineage>
        <taxon>Bacteria</taxon>
        <taxon>Candidatus Uhriibacteriota</taxon>
    </lineage>
</organism>
<feature type="domain" description="Nudix hydrolase" evidence="1">
    <location>
        <begin position="58"/>
        <end position="211"/>
    </location>
</feature>
<dbReference type="AlphaFoldDB" id="A0A1F7V9L2"/>
<protein>
    <recommendedName>
        <fullName evidence="1">Nudix hydrolase domain-containing protein</fullName>
    </recommendedName>
</protein>
<reference evidence="2 3" key="1">
    <citation type="journal article" date="2016" name="Nat. Commun.">
        <title>Thousands of microbial genomes shed light on interconnected biogeochemical processes in an aquifer system.</title>
        <authorList>
            <person name="Anantharaman K."/>
            <person name="Brown C.T."/>
            <person name="Hug L.A."/>
            <person name="Sharon I."/>
            <person name="Castelle C.J."/>
            <person name="Probst A.J."/>
            <person name="Thomas B.C."/>
            <person name="Singh A."/>
            <person name="Wilkins M.J."/>
            <person name="Karaoz U."/>
            <person name="Brodie E.L."/>
            <person name="Williams K.H."/>
            <person name="Hubbard S.S."/>
            <person name="Banfield J.F."/>
        </authorList>
    </citation>
    <scope>NUCLEOTIDE SEQUENCE [LARGE SCALE GENOMIC DNA]</scope>
</reference>
<gene>
    <name evidence="2" type="ORF">A3I41_04395</name>
</gene>